<proteinExistence type="predicted"/>
<feature type="domain" description="C2H2-type" evidence="2">
    <location>
        <begin position="83"/>
        <end position="104"/>
    </location>
</feature>
<comment type="caution">
    <text evidence="3">The sequence shown here is derived from an EMBL/GenBank/DDBJ whole genome shotgun (WGS) entry which is preliminary data.</text>
</comment>
<dbReference type="SMART" id="SM00355">
    <property type="entry name" value="ZnF_C2H2"/>
    <property type="match status" value="2"/>
</dbReference>
<reference evidence="3 4" key="1">
    <citation type="journal article" date="2020" name="Genomics">
        <title>Complete, high-quality genomes from long-read metagenomic sequencing of two wolf lichen thalli reveals enigmatic genome architecture.</title>
        <authorList>
            <person name="McKenzie S.K."/>
            <person name="Walston R.F."/>
            <person name="Allen J.L."/>
        </authorList>
    </citation>
    <scope>NUCLEOTIDE SEQUENCE [LARGE SCALE GENOMIC DNA]</scope>
    <source>
        <strain evidence="3">WasteWater2</strain>
    </source>
</reference>
<sequence length="319" mass="35800">MPKRSREDSPSPTTTFSLSPTPDPSSPASTDAPVHPSKYIQTSDERSTRRVMKCSLPPHHDTISFSTFEEFELHYAREHAHRCSECRKNFPTEHFLGLHISENHDPLTEARRAKEEKTVRLGRLLLWERSGKYQVGADSEQQYQCFVEDCDKICSTAQKRRMHLTDKHIFPKNYDFQIVNTGIDKRSSMLRSRPRKHSSAASRAFHREQHTNSTEAFQGHNPDSANTLESSAAETSKGSSGRLGHSPSLPADIDELVSTMSALKFVPPSVHFGRGGRRGGLIPDVYAPICSSHVHTACLNDENPQELQIIMSPECGSFC</sequence>
<dbReference type="GeneID" id="59295060"/>
<feature type="compositionally biased region" description="Polar residues" evidence="1">
    <location>
        <begin position="211"/>
        <end position="239"/>
    </location>
</feature>
<dbReference type="AlphaFoldDB" id="A0A8H6CFJ9"/>
<gene>
    <name evidence="3" type="ORF">HO173_013439</name>
</gene>
<feature type="region of interest" description="Disordered" evidence="1">
    <location>
        <begin position="1"/>
        <end position="49"/>
    </location>
</feature>
<evidence type="ECO:0000313" key="4">
    <source>
        <dbReference type="Proteomes" id="UP000578531"/>
    </source>
</evidence>
<dbReference type="InterPro" id="IPR039258">
    <property type="entry name" value="ZNF511"/>
</dbReference>
<feature type="region of interest" description="Disordered" evidence="1">
    <location>
        <begin position="187"/>
        <end position="250"/>
    </location>
</feature>
<keyword evidence="4" id="KW-1185">Reference proteome</keyword>
<evidence type="ECO:0000256" key="1">
    <source>
        <dbReference type="SAM" id="MobiDB-lite"/>
    </source>
</evidence>
<dbReference type="OrthoDB" id="18440at2759"/>
<evidence type="ECO:0000259" key="2">
    <source>
        <dbReference type="PROSITE" id="PS00028"/>
    </source>
</evidence>
<dbReference type="PROSITE" id="PS00028">
    <property type="entry name" value="ZINC_FINGER_C2H2_1"/>
    <property type="match status" value="2"/>
</dbReference>
<dbReference type="InterPro" id="IPR013087">
    <property type="entry name" value="Znf_C2H2_type"/>
</dbReference>
<evidence type="ECO:0000313" key="3">
    <source>
        <dbReference type="EMBL" id="KAF6222473.1"/>
    </source>
</evidence>
<dbReference type="Proteomes" id="UP000578531">
    <property type="component" value="Unassembled WGS sequence"/>
</dbReference>
<name>A0A8H6CFJ9_9LECA</name>
<feature type="compositionally biased region" description="Low complexity" evidence="1">
    <location>
        <begin position="10"/>
        <end position="33"/>
    </location>
</feature>
<dbReference type="PANTHER" id="PTHR21354:SF0">
    <property type="entry name" value="ZINC FINGER PROTEIN 511"/>
    <property type="match status" value="1"/>
</dbReference>
<dbReference type="EMBL" id="JACCJC010000159">
    <property type="protein sequence ID" value="KAF6222473.1"/>
    <property type="molecule type" value="Genomic_DNA"/>
</dbReference>
<dbReference type="PANTHER" id="PTHR21354">
    <property type="entry name" value="ZINC FINGER PROTEIN 511"/>
    <property type="match status" value="1"/>
</dbReference>
<protein>
    <recommendedName>
        <fullName evidence="2">C2H2-type domain-containing protein</fullName>
    </recommendedName>
</protein>
<dbReference type="RefSeq" id="XP_037157858.1">
    <property type="nucleotide sequence ID" value="XM_037315256.1"/>
</dbReference>
<organism evidence="3 4">
    <name type="scientific">Letharia columbiana</name>
    <dbReference type="NCBI Taxonomy" id="112416"/>
    <lineage>
        <taxon>Eukaryota</taxon>
        <taxon>Fungi</taxon>
        <taxon>Dikarya</taxon>
        <taxon>Ascomycota</taxon>
        <taxon>Pezizomycotina</taxon>
        <taxon>Lecanoromycetes</taxon>
        <taxon>OSLEUM clade</taxon>
        <taxon>Lecanoromycetidae</taxon>
        <taxon>Lecanorales</taxon>
        <taxon>Lecanorineae</taxon>
        <taxon>Parmeliaceae</taxon>
        <taxon>Letharia</taxon>
    </lineage>
</organism>
<accession>A0A8H6CFJ9</accession>
<feature type="domain" description="C2H2-type" evidence="2">
    <location>
        <begin position="145"/>
        <end position="168"/>
    </location>
</feature>